<keyword evidence="1" id="KW-1133">Transmembrane helix</keyword>
<evidence type="ECO:0000313" key="3">
    <source>
        <dbReference type="Proteomes" id="UP000032049"/>
    </source>
</evidence>
<proteinExistence type="predicted"/>
<keyword evidence="1" id="KW-0472">Membrane</keyword>
<protein>
    <submittedName>
        <fullName evidence="2">Uncharacterized protein</fullName>
    </submittedName>
</protein>
<feature type="transmembrane region" description="Helical" evidence="1">
    <location>
        <begin position="48"/>
        <end position="66"/>
    </location>
</feature>
<organism evidence="2 3">
    <name type="scientific">Pedobacter lusitanus</name>
    <dbReference type="NCBI Taxonomy" id="1503925"/>
    <lineage>
        <taxon>Bacteria</taxon>
        <taxon>Pseudomonadati</taxon>
        <taxon>Bacteroidota</taxon>
        <taxon>Sphingobacteriia</taxon>
        <taxon>Sphingobacteriales</taxon>
        <taxon>Sphingobacteriaceae</taxon>
        <taxon>Pedobacter</taxon>
    </lineage>
</organism>
<keyword evidence="1" id="KW-0812">Transmembrane</keyword>
<dbReference type="EMBL" id="JXRA01000062">
    <property type="protein sequence ID" value="KIO76448.1"/>
    <property type="molecule type" value="Genomic_DNA"/>
</dbReference>
<evidence type="ECO:0000256" key="1">
    <source>
        <dbReference type="SAM" id="Phobius"/>
    </source>
</evidence>
<dbReference type="Proteomes" id="UP000032049">
    <property type="component" value="Unassembled WGS sequence"/>
</dbReference>
<keyword evidence="3" id="KW-1185">Reference proteome</keyword>
<name>A0A0D0F4D2_9SPHI</name>
<accession>A0A0D0F4D2</accession>
<dbReference type="STRING" id="1503925.TH53_15020"/>
<gene>
    <name evidence="2" type="ORF">TH53_15020</name>
</gene>
<comment type="caution">
    <text evidence="2">The sequence shown here is derived from an EMBL/GenBank/DDBJ whole genome shotgun (WGS) entry which is preliminary data.</text>
</comment>
<evidence type="ECO:0000313" key="2">
    <source>
        <dbReference type="EMBL" id="KIO76448.1"/>
    </source>
</evidence>
<feature type="transmembrane region" description="Helical" evidence="1">
    <location>
        <begin position="12"/>
        <end position="36"/>
    </location>
</feature>
<reference evidence="2 3" key="1">
    <citation type="submission" date="2015-01" db="EMBL/GenBank/DDBJ databases">
        <title>Draft genome sequence of Pedobacter sp. NL19 isolated from sludge of an effluent treatment pond in an abandoned uranium mine.</title>
        <authorList>
            <person name="Santos T."/>
            <person name="Caetano T."/>
            <person name="Covas C."/>
            <person name="Cruz A."/>
            <person name="Mendo S."/>
        </authorList>
    </citation>
    <scope>NUCLEOTIDE SEQUENCE [LARGE SCALE GENOMIC DNA]</scope>
    <source>
        <strain evidence="2 3">NL19</strain>
    </source>
</reference>
<dbReference type="AlphaFoldDB" id="A0A0D0F4D2"/>
<sequence>MNNMTAAKRSSQYAIISLILLIIAIGLTICEVNASYEIQVAPDITYRVIAYVVRIILPVSFVYALMSVSAKKKQSGFCSLYSFGFRHFNGYFKPD</sequence>